<gene>
    <name evidence="1" type="ORF">PVAP13_8KG117900</name>
</gene>
<sequence>MALSGLGLEVHWCWSAQHRKKKNAVLKCTYCNPRPDGCMQILALQYPERRKANETLEVYLMEETNIISHSHLRISLAQLPCMR</sequence>
<protein>
    <submittedName>
        <fullName evidence="1">Uncharacterized protein</fullName>
    </submittedName>
</protein>
<evidence type="ECO:0000313" key="2">
    <source>
        <dbReference type="Proteomes" id="UP000823388"/>
    </source>
</evidence>
<reference evidence="1 2" key="1">
    <citation type="submission" date="2020-05" db="EMBL/GenBank/DDBJ databases">
        <title>WGS assembly of Panicum virgatum.</title>
        <authorList>
            <person name="Lovell J.T."/>
            <person name="Jenkins J."/>
            <person name="Shu S."/>
            <person name="Juenger T.E."/>
            <person name="Schmutz J."/>
        </authorList>
    </citation>
    <scope>NUCLEOTIDE SEQUENCE [LARGE SCALE GENOMIC DNA]</scope>
    <source>
        <strain evidence="2">cv. AP13</strain>
    </source>
</reference>
<evidence type="ECO:0000313" key="1">
    <source>
        <dbReference type="EMBL" id="KAG2559850.1"/>
    </source>
</evidence>
<comment type="caution">
    <text evidence="1">The sequence shown here is derived from an EMBL/GenBank/DDBJ whole genome shotgun (WGS) entry which is preliminary data.</text>
</comment>
<dbReference type="Proteomes" id="UP000823388">
    <property type="component" value="Chromosome 8K"/>
</dbReference>
<dbReference type="EMBL" id="CM029051">
    <property type="protein sequence ID" value="KAG2559850.1"/>
    <property type="molecule type" value="Genomic_DNA"/>
</dbReference>
<keyword evidence="2" id="KW-1185">Reference proteome</keyword>
<name>A0A8T0PE13_PANVG</name>
<dbReference type="AlphaFoldDB" id="A0A8T0PE13"/>
<proteinExistence type="predicted"/>
<accession>A0A8T0PE13</accession>
<organism evidence="1 2">
    <name type="scientific">Panicum virgatum</name>
    <name type="common">Blackwell switchgrass</name>
    <dbReference type="NCBI Taxonomy" id="38727"/>
    <lineage>
        <taxon>Eukaryota</taxon>
        <taxon>Viridiplantae</taxon>
        <taxon>Streptophyta</taxon>
        <taxon>Embryophyta</taxon>
        <taxon>Tracheophyta</taxon>
        <taxon>Spermatophyta</taxon>
        <taxon>Magnoliopsida</taxon>
        <taxon>Liliopsida</taxon>
        <taxon>Poales</taxon>
        <taxon>Poaceae</taxon>
        <taxon>PACMAD clade</taxon>
        <taxon>Panicoideae</taxon>
        <taxon>Panicodae</taxon>
        <taxon>Paniceae</taxon>
        <taxon>Panicinae</taxon>
        <taxon>Panicum</taxon>
        <taxon>Panicum sect. Hiantes</taxon>
    </lineage>
</organism>